<evidence type="ECO:0000256" key="1">
    <source>
        <dbReference type="ARBA" id="ARBA00001400"/>
    </source>
</evidence>
<evidence type="ECO:0000256" key="5">
    <source>
        <dbReference type="ARBA" id="ARBA00018429"/>
    </source>
</evidence>
<evidence type="ECO:0000256" key="2">
    <source>
        <dbReference type="ARBA" id="ARBA00002631"/>
    </source>
</evidence>
<dbReference type="NCBIfam" id="NF003588">
    <property type="entry name" value="PRK05254.1-1"/>
    <property type="match status" value="1"/>
</dbReference>
<evidence type="ECO:0000313" key="13">
    <source>
        <dbReference type="EMBL" id="EDM28224.1"/>
    </source>
</evidence>
<dbReference type="PANTHER" id="PTHR11264:SF0">
    <property type="entry name" value="URACIL-DNA GLYCOSYLASE"/>
    <property type="match status" value="1"/>
</dbReference>
<dbReference type="SMART" id="SM00986">
    <property type="entry name" value="UDG"/>
    <property type="match status" value="1"/>
</dbReference>
<dbReference type="PANTHER" id="PTHR11264">
    <property type="entry name" value="URACIL-DNA GLYCOSYLASE"/>
    <property type="match status" value="1"/>
</dbReference>
<comment type="similarity">
    <text evidence="3 9 11">Belongs to the uracil-DNA glycosylase (UDG) superfamily. UNG family.</text>
</comment>
<keyword evidence="9" id="KW-0963">Cytoplasm</keyword>
<dbReference type="InterPro" id="IPR036895">
    <property type="entry name" value="Uracil-DNA_glycosylase-like_sf"/>
</dbReference>
<comment type="function">
    <text evidence="2 9 11">Excises uracil residues from the DNA which can arise as a result of misincorporation of dUMP residues by DNA polymerase or due to deamination of cytosine.</text>
</comment>
<keyword evidence="8 9" id="KW-0234">DNA repair</keyword>
<dbReference type="EMBL" id="ABCK01000006">
    <property type="protein sequence ID" value="EDM28224.1"/>
    <property type="molecule type" value="Genomic_DNA"/>
</dbReference>
<keyword evidence="7 9" id="KW-0378">Hydrolase</keyword>
<dbReference type="SMART" id="SM00987">
    <property type="entry name" value="UreE_C"/>
    <property type="match status" value="1"/>
</dbReference>
<dbReference type="NCBIfam" id="NF003591">
    <property type="entry name" value="PRK05254.1-4"/>
    <property type="match status" value="1"/>
</dbReference>
<dbReference type="HAMAP" id="MF_00148">
    <property type="entry name" value="UDG"/>
    <property type="match status" value="1"/>
</dbReference>
<dbReference type="PROSITE" id="PS00130">
    <property type="entry name" value="U_DNA_GLYCOSYLASE"/>
    <property type="match status" value="1"/>
</dbReference>
<evidence type="ECO:0000256" key="3">
    <source>
        <dbReference type="ARBA" id="ARBA00008184"/>
    </source>
</evidence>
<evidence type="ECO:0000259" key="12">
    <source>
        <dbReference type="SMART" id="SM00986"/>
    </source>
</evidence>
<comment type="caution">
    <text evidence="13">The sequence shown here is derived from an EMBL/GenBank/DDBJ whole genome shotgun (WGS) entry which is preliminary data.</text>
</comment>
<name>A6DK00_9BACT</name>
<proteinExistence type="inferred from homology"/>
<evidence type="ECO:0000256" key="7">
    <source>
        <dbReference type="ARBA" id="ARBA00022801"/>
    </source>
</evidence>
<sequence length="226" mass="25552">MLVDKLSSDWQKALGLDKKYFAELAKFLDSEREKYSVYPKQEDLFKAFDYCDFKDVKVVILGQDPYHGPNQAMGLSFSVPRGEKIPPSLRNIYKELDSDLGISPALDGDLSPWAQQGVLLLNTSLSVRDGEPGSHSKGHWEEFSAQVLKSLSEQSEHLVFVLWGAHAQSHKDLLDAQKHLIIESVHPSPLSASRGFFGSKPFSKINKYLESTKQEAIDWRLEQLLF</sequence>
<dbReference type="NCBIfam" id="TIGR00628">
    <property type="entry name" value="ung"/>
    <property type="match status" value="1"/>
</dbReference>
<dbReference type="InterPro" id="IPR018085">
    <property type="entry name" value="Ura-DNA_Glyclase_AS"/>
</dbReference>
<dbReference type="AlphaFoldDB" id="A6DK00"/>
<dbReference type="GO" id="GO:0005737">
    <property type="term" value="C:cytoplasm"/>
    <property type="evidence" value="ECO:0007669"/>
    <property type="project" value="UniProtKB-SubCell"/>
</dbReference>
<feature type="active site" description="Proton acceptor" evidence="9 10">
    <location>
        <position position="64"/>
    </location>
</feature>
<dbReference type="eggNOG" id="COG0692">
    <property type="taxonomic scope" value="Bacteria"/>
</dbReference>
<dbReference type="SUPFAM" id="SSF52141">
    <property type="entry name" value="Uracil-DNA glycosylase-like"/>
    <property type="match status" value="1"/>
</dbReference>
<dbReference type="NCBIfam" id="NF003592">
    <property type="entry name" value="PRK05254.1-5"/>
    <property type="match status" value="1"/>
</dbReference>
<dbReference type="InterPro" id="IPR005122">
    <property type="entry name" value="Uracil-DNA_glycosylase-like"/>
</dbReference>
<dbReference type="GO" id="GO:0004844">
    <property type="term" value="F:uracil DNA N-glycosylase activity"/>
    <property type="evidence" value="ECO:0007669"/>
    <property type="project" value="UniProtKB-UniRule"/>
</dbReference>
<evidence type="ECO:0000256" key="11">
    <source>
        <dbReference type="RuleBase" id="RU003780"/>
    </source>
</evidence>
<evidence type="ECO:0000256" key="9">
    <source>
        <dbReference type="HAMAP-Rule" id="MF_00148"/>
    </source>
</evidence>
<evidence type="ECO:0000256" key="8">
    <source>
        <dbReference type="ARBA" id="ARBA00023204"/>
    </source>
</evidence>
<dbReference type="FunFam" id="3.40.470.10:FF:000001">
    <property type="entry name" value="Uracil-DNA glycosylase"/>
    <property type="match status" value="1"/>
</dbReference>
<comment type="catalytic activity">
    <reaction evidence="1 9 11">
        <text>Hydrolyzes single-stranded DNA or mismatched double-stranded DNA and polynucleotides, releasing free uracil.</text>
        <dbReference type="EC" id="3.2.2.27"/>
    </reaction>
</comment>
<dbReference type="GO" id="GO:0097510">
    <property type="term" value="P:base-excision repair, AP site formation via deaminated base removal"/>
    <property type="evidence" value="ECO:0007669"/>
    <property type="project" value="TreeGrafter"/>
</dbReference>
<organism evidence="13 14">
    <name type="scientific">Lentisphaera araneosa HTCC2155</name>
    <dbReference type="NCBI Taxonomy" id="313628"/>
    <lineage>
        <taxon>Bacteria</taxon>
        <taxon>Pseudomonadati</taxon>
        <taxon>Lentisphaerota</taxon>
        <taxon>Lentisphaeria</taxon>
        <taxon>Lentisphaerales</taxon>
        <taxon>Lentisphaeraceae</taxon>
        <taxon>Lentisphaera</taxon>
    </lineage>
</organism>
<dbReference type="CDD" id="cd10027">
    <property type="entry name" value="UDG-F1-like"/>
    <property type="match status" value="1"/>
</dbReference>
<dbReference type="Proteomes" id="UP000004947">
    <property type="component" value="Unassembled WGS sequence"/>
</dbReference>
<dbReference type="NCBIfam" id="NF003589">
    <property type="entry name" value="PRK05254.1-2"/>
    <property type="match status" value="1"/>
</dbReference>
<evidence type="ECO:0000256" key="10">
    <source>
        <dbReference type="PROSITE-ProRule" id="PRU10072"/>
    </source>
</evidence>
<evidence type="ECO:0000313" key="14">
    <source>
        <dbReference type="Proteomes" id="UP000004947"/>
    </source>
</evidence>
<dbReference type="EC" id="3.2.2.27" evidence="4 9"/>
<reference evidence="13 14" key="1">
    <citation type="journal article" date="2010" name="J. Bacteriol.">
        <title>Genome sequence of Lentisphaera araneosa HTCC2155T, the type species of the order Lentisphaerales in the phylum Lentisphaerae.</title>
        <authorList>
            <person name="Thrash J.C."/>
            <person name="Cho J.C."/>
            <person name="Vergin K.L."/>
            <person name="Morris R.M."/>
            <person name="Giovannoni S.J."/>
        </authorList>
    </citation>
    <scope>NUCLEOTIDE SEQUENCE [LARGE SCALE GENOMIC DNA]</scope>
    <source>
        <strain evidence="13 14">HTCC2155</strain>
    </source>
</reference>
<dbReference type="Gene3D" id="3.40.470.10">
    <property type="entry name" value="Uracil-DNA glycosylase-like domain"/>
    <property type="match status" value="1"/>
</dbReference>
<protein>
    <recommendedName>
        <fullName evidence="5 9">Uracil-DNA glycosylase</fullName>
        <shortName evidence="9">UDG</shortName>
        <ecNumber evidence="4 9">3.2.2.27</ecNumber>
    </recommendedName>
</protein>
<feature type="domain" description="Uracil-DNA glycosylase-like" evidence="12">
    <location>
        <begin position="48"/>
        <end position="209"/>
    </location>
</feature>
<evidence type="ECO:0000256" key="4">
    <source>
        <dbReference type="ARBA" id="ARBA00012030"/>
    </source>
</evidence>
<gene>
    <name evidence="9" type="primary">ung</name>
    <name evidence="13" type="ORF">LNTAR_12746</name>
</gene>
<dbReference type="InterPro" id="IPR002043">
    <property type="entry name" value="UDG_fam1"/>
</dbReference>
<accession>A6DK00</accession>
<keyword evidence="6 9" id="KW-0227">DNA damage</keyword>
<dbReference type="Pfam" id="PF03167">
    <property type="entry name" value="UDG"/>
    <property type="match status" value="1"/>
</dbReference>
<dbReference type="STRING" id="313628.LNTAR_12746"/>
<comment type="subcellular location">
    <subcellularLocation>
        <location evidence="9">Cytoplasm</location>
    </subcellularLocation>
</comment>
<keyword evidence="14" id="KW-1185">Reference proteome</keyword>
<evidence type="ECO:0000256" key="6">
    <source>
        <dbReference type="ARBA" id="ARBA00022763"/>
    </source>
</evidence>